<name>A0A378LUT1_9GAMM</name>
<accession>A0A378LUT1</accession>
<dbReference type="Proteomes" id="UP000255297">
    <property type="component" value="Unassembled WGS sequence"/>
</dbReference>
<evidence type="ECO:0000313" key="1">
    <source>
        <dbReference type="EMBL" id="STY31136.1"/>
    </source>
</evidence>
<dbReference type="RefSeq" id="WP_031564023.1">
    <property type="nucleotide sequence ID" value="NZ_CAAAIS010000009.1"/>
</dbReference>
<keyword evidence="2" id="KW-1185">Reference proteome</keyword>
<organism evidence="1 2">
    <name type="scientific">Legionella wadsworthii</name>
    <dbReference type="NCBI Taxonomy" id="28088"/>
    <lineage>
        <taxon>Bacteria</taxon>
        <taxon>Pseudomonadati</taxon>
        <taxon>Pseudomonadota</taxon>
        <taxon>Gammaproteobacteria</taxon>
        <taxon>Legionellales</taxon>
        <taxon>Legionellaceae</taxon>
        <taxon>Legionella</taxon>
    </lineage>
</organism>
<evidence type="ECO:0000313" key="2">
    <source>
        <dbReference type="Proteomes" id="UP000255297"/>
    </source>
</evidence>
<reference evidence="1 2" key="1">
    <citation type="submission" date="2018-06" db="EMBL/GenBank/DDBJ databases">
        <authorList>
            <consortium name="Pathogen Informatics"/>
            <person name="Doyle S."/>
        </authorList>
    </citation>
    <scope>NUCLEOTIDE SEQUENCE [LARGE SCALE GENOMIC DNA]</scope>
    <source>
        <strain evidence="1 2">NCTC11532</strain>
    </source>
</reference>
<sequence>MGIFKEITEHYCQKILDTYLEETGKKLYPGYEAELVVQRNDFAKCFIKEIKEIEIKGDDYLHYFDQIIKDANAALKKVKEAVAEHNRELKKEFTTDLYESFFTVSLINFINAVRELYKKSDTLVTEINDSAEFCDNREIPWINQFSYVLYQYILNKEFDIATKKVERDIFNAKKEMILKYIQNAFSLYHRFEKKEDNEEYQTLMKLLLSSMASEEKGIQRRKSDENSSGYMSYLSHSFYKASEKIIGKNLLGQKIDFLVTEFDERVATSGLAYT</sequence>
<proteinExistence type="predicted"/>
<dbReference type="OrthoDB" id="5651934at2"/>
<dbReference type="EMBL" id="UGPB01000001">
    <property type="protein sequence ID" value="STY31136.1"/>
    <property type="molecule type" value="Genomic_DNA"/>
</dbReference>
<dbReference type="AlphaFoldDB" id="A0A378LUT1"/>
<protein>
    <submittedName>
        <fullName evidence="1">Uncharacterized protein</fullName>
    </submittedName>
</protein>
<gene>
    <name evidence="1" type="ORF">NCTC11532_02753</name>
</gene>